<dbReference type="EMBL" id="JAAOAN010001051">
    <property type="protein sequence ID" value="KAF5697248.1"/>
    <property type="molecule type" value="Genomic_DNA"/>
</dbReference>
<gene>
    <name evidence="2" type="ORF">FMUND_15480</name>
</gene>
<dbReference type="InterPro" id="IPR036047">
    <property type="entry name" value="F-box-like_dom_sf"/>
</dbReference>
<proteinExistence type="predicted"/>
<protein>
    <recommendedName>
        <fullName evidence="1">F-box domain-containing protein</fullName>
    </recommendedName>
</protein>
<dbReference type="SUPFAM" id="SSF81383">
    <property type="entry name" value="F-box domain"/>
    <property type="match status" value="1"/>
</dbReference>
<comment type="caution">
    <text evidence="2">The sequence shown here is derived from an EMBL/GenBank/DDBJ whole genome shotgun (WGS) entry which is preliminary data.</text>
</comment>
<dbReference type="PROSITE" id="PS50181">
    <property type="entry name" value="FBOX"/>
    <property type="match status" value="1"/>
</dbReference>
<dbReference type="AlphaFoldDB" id="A0A8H5XP19"/>
<dbReference type="Pfam" id="PF00646">
    <property type="entry name" value="F-box"/>
    <property type="match status" value="1"/>
</dbReference>
<name>A0A8H5XP19_9HYPO</name>
<dbReference type="OrthoDB" id="2687876at2759"/>
<accession>A0A8H5XP19</accession>
<evidence type="ECO:0000259" key="1">
    <source>
        <dbReference type="PROSITE" id="PS50181"/>
    </source>
</evidence>
<keyword evidence="3" id="KW-1185">Reference proteome</keyword>
<reference evidence="2 3" key="1">
    <citation type="submission" date="2020-05" db="EMBL/GenBank/DDBJ databases">
        <title>Identification and distribution of gene clusters putatively required for synthesis of sphingolipid metabolism inhibitors in phylogenetically diverse species of the filamentous fungus Fusarium.</title>
        <authorList>
            <person name="Kim H.-S."/>
            <person name="Busman M."/>
            <person name="Brown D.W."/>
            <person name="Divon H."/>
            <person name="Uhlig S."/>
            <person name="Proctor R.H."/>
        </authorList>
    </citation>
    <scope>NUCLEOTIDE SEQUENCE [LARGE SCALE GENOMIC DNA]</scope>
    <source>
        <strain evidence="2 3">NRRL 66235</strain>
    </source>
</reference>
<organism evidence="2 3">
    <name type="scientific">Fusarium mundagurra</name>
    <dbReference type="NCBI Taxonomy" id="1567541"/>
    <lineage>
        <taxon>Eukaryota</taxon>
        <taxon>Fungi</taxon>
        <taxon>Dikarya</taxon>
        <taxon>Ascomycota</taxon>
        <taxon>Pezizomycotina</taxon>
        <taxon>Sordariomycetes</taxon>
        <taxon>Hypocreomycetidae</taxon>
        <taxon>Hypocreales</taxon>
        <taxon>Nectriaceae</taxon>
        <taxon>Fusarium</taxon>
        <taxon>Fusarium fujikuroi species complex</taxon>
    </lineage>
</organism>
<dbReference type="Proteomes" id="UP000544331">
    <property type="component" value="Unassembled WGS sequence"/>
</dbReference>
<evidence type="ECO:0000313" key="2">
    <source>
        <dbReference type="EMBL" id="KAF5697248.1"/>
    </source>
</evidence>
<evidence type="ECO:0000313" key="3">
    <source>
        <dbReference type="Proteomes" id="UP000544331"/>
    </source>
</evidence>
<sequence>MASNSTPTTNSVPGLSSMTQNTTVSKSKLLETCFYKRTKYYYPTHDPKAEEFSPAVHRLFARCYRTQTPNLGILARLPQELLESIVLQLDIDSYRRFRQVSRRARYLSTAITTYLRVLRHAPDALNALRRTDLSGHVSYSDIYTALTTTKCAFCGQFGDFLFLPTAKRCCFECLRKSPETALVNEARISKRQQWKDLYANHADALTNALKSKDIRTFRTHDWDDTKKMSNTRGVLAKDLLATYVKVDGTMEAPGQALLKPGWLHYRLAASIIFPCFNPHTGKLQTGAVHLQNKAIHSKSAQPHYVALQLDPFALAYPEPHALVSIRQAIRDNSAARLSESPIGSVSGLIQILGLSKMPL</sequence>
<feature type="domain" description="F-box" evidence="1">
    <location>
        <begin position="71"/>
        <end position="117"/>
    </location>
</feature>
<dbReference type="InterPro" id="IPR001810">
    <property type="entry name" value="F-box_dom"/>
</dbReference>